<reference evidence="1 2" key="1">
    <citation type="submission" date="2017-11" db="EMBL/GenBank/DDBJ databases">
        <title>Comparative genomic analysis of Holospora spp., intranuclear symbionts of paramecia.</title>
        <authorList>
            <person name="Garushyants S.K."/>
            <person name="Beliavskaya A."/>
            <person name="Malko D.B."/>
            <person name="Logacheva M.D."/>
            <person name="Rautian M.S."/>
            <person name="Gelfand M.S."/>
        </authorList>
    </citation>
    <scope>NUCLEOTIDE SEQUENCE [LARGE SCALE GENOMIC DNA]</scope>
    <source>
        <strain evidence="2">02AZ16</strain>
    </source>
</reference>
<comment type="caution">
    <text evidence="1">The sequence shown here is derived from an EMBL/GenBank/DDBJ whole genome shotgun (WGS) entry which is preliminary data.</text>
</comment>
<dbReference type="Proteomes" id="UP000239425">
    <property type="component" value="Unassembled WGS sequence"/>
</dbReference>
<evidence type="ECO:0000313" key="2">
    <source>
        <dbReference type="Proteomes" id="UP000239425"/>
    </source>
</evidence>
<gene>
    <name evidence="1" type="ORF">HCUR_00661</name>
</gene>
<evidence type="ECO:0000313" key="1">
    <source>
        <dbReference type="EMBL" id="PPE03882.1"/>
    </source>
</evidence>
<dbReference type="AlphaFoldDB" id="A0A2S5R9K7"/>
<dbReference type="EMBL" id="PHHC01000080">
    <property type="protein sequence ID" value="PPE03882.1"/>
    <property type="molecule type" value="Genomic_DNA"/>
</dbReference>
<proteinExistence type="predicted"/>
<keyword evidence="2" id="KW-1185">Reference proteome</keyword>
<accession>A0A2S5R9K7</accession>
<protein>
    <submittedName>
        <fullName evidence="1">Uncharacterized protein</fullName>
    </submittedName>
</protein>
<name>A0A2S5R9K7_9PROT</name>
<organism evidence="1 2">
    <name type="scientific">Holospora curviuscula</name>
    <dbReference type="NCBI Taxonomy" id="1082868"/>
    <lineage>
        <taxon>Bacteria</taxon>
        <taxon>Pseudomonadati</taxon>
        <taxon>Pseudomonadota</taxon>
        <taxon>Alphaproteobacteria</taxon>
        <taxon>Holosporales</taxon>
        <taxon>Holosporaceae</taxon>
        <taxon>Holospora</taxon>
    </lineage>
</organism>
<sequence>MSSFTHDFICNVIVTIDLLRFSQSNIFGITGERVTFIPSLGLASVENVRILCNISTAP</sequence>